<keyword evidence="1" id="KW-1133">Transmembrane helix</keyword>
<accession>A0A2P2JIZ2</accession>
<dbReference type="EMBL" id="GGEC01012969">
    <property type="protein sequence ID" value="MBW93452.1"/>
    <property type="molecule type" value="Transcribed_RNA"/>
</dbReference>
<keyword evidence="1" id="KW-0472">Membrane</keyword>
<organism evidence="2">
    <name type="scientific">Rhizophora mucronata</name>
    <name type="common">Asiatic mangrove</name>
    <dbReference type="NCBI Taxonomy" id="61149"/>
    <lineage>
        <taxon>Eukaryota</taxon>
        <taxon>Viridiplantae</taxon>
        <taxon>Streptophyta</taxon>
        <taxon>Embryophyta</taxon>
        <taxon>Tracheophyta</taxon>
        <taxon>Spermatophyta</taxon>
        <taxon>Magnoliopsida</taxon>
        <taxon>eudicotyledons</taxon>
        <taxon>Gunneridae</taxon>
        <taxon>Pentapetalae</taxon>
        <taxon>rosids</taxon>
        <taxon>fabids</taxon>
        <taxon>Malpighiales</taxon>
        <taxon>Rhizophoraceae</taxon>
        <taxon>Rhizophora</taxon>
    </lineage>
</organism>
<proteinExistence type="predicted"/>
<feature type="transmembrane region" description="Helical" evidence="1">
    <location>
        <begin position="7"/>
        <end position="28"/>
    </location>
</feature>
<dbReference type="AlphaFoldDB" id="A0A2P2JIZ2"/>
<evidence type="ECO:0000256" key="1">
    <source>
        <dbReference type="SAM" id="Phobius"/>
    </source>
</evidence>
<sequence>MESFKSYLCFWIMCGACYCFSICCLLLVQKDFLHPSFLEQSQNYSNQTCAYKVDTEFLFIRLFAARLYLGSTDFNRLWI</sequence>
<protein>
    <submittedName>
        <fullName evidence="2">Uncharacterized protein</fullName>
    </submittedName>
</protein>
<keyword evidence="1" id="KW-0812">Transmembrane</keyword>
<name>A0A2P2JIZ2_RHIMU</name>
<reference evidence="2" key="1">
    <citation type="submission" date="2018-02" db="EMBL/GenBank/DDBJ databases">
        <title>Rhizophora mucronata_Transcriptome.</title>
        <authorList>
            <person name="Meera S.P."/>
            <person name="Sreeshan A."/>
            <person name="Augustine A."/>
        </authorList>
    </citation>
    <scope>NUCLEOTIDE SEQUENCE</scope>
    <source>
        <tissue evidence="2">Leaf</tissue>
    </source>
</reference>
<evidence type="ECO:0000313" key="2">
    <source>
        <dbReference type="EMBL" id="MBW93452.1"/>
    </source>
</evidence>